<accession>A0A218Z4E0</accession>
<feature type="compositionally biased region" description="Basic residues" evidence="1">
    <location>
        <begin position="1"/>
        <end position="11"/>
    </location>
</feature>
<dbReference type="STRING" id="503106.A0A218Z4E0"/>
<name>A0A218Z4E0_9HELO</name>
<dbReference type="AlphaFoldDB" id="A0A218Z4E0"/>
<dbReference type="Proteomes" id="UP000242519">
    <property type="component" value="Unassembled WGS sequence"/>
</dbReference>
<keyword evidence="4" id="KW-1185">Reference proteome</keyword>
<dbReference type="InParanoid" id="A0A218Z4E0"/>
<evidence type="ECO:0000313" key="3">
    <source>
        <dbReference type="EMBL" id="OWP02470.1"/>
    </source>
</evidence>
<gene>
    <name evidence="3" type="ORF">B2J93_46</name>
</gene>
<evidence type="ECO:0000256" key="2">
    <source>
        <dbReference type="SAM" id="Phobius"/>
    </source>
</evidence>
<keyword evidence="2" id="KW-1133">Transmembrane helix</keyword>
<dbReference type="OrthoDB" id="5982228at2759"/>
<sequence>MLQRTPRRKRSSASDSSDPHRSSAETETSLSCDGKACIALREMQATKLPSSRGSWRCRREGISAWMRSLRFAVILLTGSTLSALGPVGLGLVYQALELIIAISGLSVGLEIDSYFPNRSDAEAMYLEQGWPRLKYYSPTAPAAFGTILSFGGSYYRFMQSNPRD</sequence>
<evidence type="ECO:0000256" key="1">
    <source>
        <dbReference type="SAM" id="MobiDB-lite"/>
    </source>
</evidence>
<feature type="transmembrane region" description="Helical" evidence="2">
    <location>
        <begin position="135"/>
        <end position="155"/>
    </location>
</feature>
<protein>
    <submittedName>
        <fullName evidence="3">High affinity methionine permease</fullName>
    </submittedName>
</protein>
<feature type="transmembrane region" description="Helical" evidence="2">
    <location>
        <begin position="68"/>
        <end position="89"/>
    </location>
</feature>
<comment type="caution">
    <text evidence="3">The sequence shown here is derived from an EMBL/GenBank/DDBJ whole genome shotgun (WGS) entry which is preliminary data.</text>
</comment>
<keyword evidence="2" id="KW-0812">Transmembrane</keyword>
<reference evidence="3 4" key="1">
    <citation type="submission" date="2017-04" db="EMBL/GenBank/DDBJ databases">
        <title>Draft genome sequence of Marssonina coronaria NL1: causal agent of apple blotch.</title>
        <authorList>
            <person name="Cheng Q."/>
        </authorList>
    </citation>
    <scope>NUCLEOTIDE SEQUENCE [LARGE SCALE GENOMIC DNA]</scope>
    <source>
        <strain evidence="3 4">NL1</strain>
    </source>
</reference>
<feature type="region of interest" description="Disordered" evidence="1">
    <location>
        <begin position="1"/>
        <end position="28"/>
    </location>
</feature>
<organism evidence="3 4">
    <name type="scientific">Diplocarpon coronariae</name>
    <dbReference type="NCBI Taxonomy" id="2795749"/>
    <lineage>
        <taxon>Eukaryota</taxon>
        <taxon>Fungi</taxon>
        <taxon>Dikarya</taxon>
        <taxon>Ascomycota</taxon>
        <taxon>Pezizomycotina</taxon>
        <taxon>Leotiomycetes</taxon>
        <taxon>Helotiales</taxon>
        <taxon>Drepanopezizaceae</taxon>
        <taxon>Diplocarpon</taxon>
    </lineage>
</organism>
<keyword evidence="2" id="KW-0472">Membrane</keyword>
<proteinExistence type="predicted"/>
<evidence type="ECO:0000313" key="4">
    <source>
        <dbReference type="Proteomes" id="UP000242519"/>
    </source>
</evidence>
<dbReference type="EMBL" id="MZNU01000230">
    <property type="protein sequence ID" value="OWP02470.1"/>
    <property type="molecule type" value="Genomic_DNA"/>
</dbReference>